<dbReference type="PANTHER" id="PTHR34406:SF1">
    <property type="entry name" value="PROTEIN YCEI"/>
    <property type="match status" value="1"/>
</dbReference>
<dbReference type="InterPro" id="IPR036761">
    <property type="entry name" value="TTHA0802/YceI-like_sf"/>
</dbReference>
<organism evidence="3 4">
    <name type="scientific">Taibaiella lutea</name>
    <dbReference type="NCBI Taxonomy" id="2608001"/>
    <lineage>
        <taxon>Bacteria</taxon>
        <taxon>Pseudomonadati</taxon>
        <taxon>Bacteroidota</taxon>
        <taxon>Chitinophagia</taxon>
        <taxon>Chitinophagales</taxon>
        <taxon>Chitinophagaceae</taxon>
        <taxon>Taibaiella</taxon>
    </lineage>
</organism>
<accession>A0A5M6CM57</accession>
<dbReference type="EMBL" id="VWSH01000001">
    <property type="protein sequence ID" value="KAA5536214.1"/>
    <property type="molecule type" value="Genomic_DNA"/>
</dbReference>
<name>A0A5M6CM57_9BACT</name>
<keyword evidence="4" id="KW-1185">Reference proteome</keyword>
<feature type="domain" description="Lipid/polyisoprenoid-binding YceI-like" evidence="2">
    <location>
        <begin position="39"/>
        <end position="177"/>
    </location>
</feature>
<dbReference type="AlphaFoldDB" id="A0A5M6CM57"/>
<reference evidence="3 4" key="1">
    <citation type="submission" date="2019-09" db="EMBL/GenBank/DDBJ databases">
        <title>Genome sequence and assembly of Taibaiella sp.</title>
        <authorList>
            <person name="Chhetri G."/>
        </authorList>
    </citation>
    <scope>NUCLEOTIDE SEQUENCE [LARGE SCALE GENOMIC DNA]</scope>
    <source>
        <strain evidence="3 4">KVB11</strain>
    </source>
</reference>
<dbReference type="Pfam" id="PF04264">
    <property type="entry name" value="YceI"/>
    <property type="match status" value="1"/>
</dbReference>
<dbReference type="Proteomes" id="UP000323632">
    <property type="component" value="Unassembled WGS sequence"/>
</dbReference>
<gene>
    <name evidence="3" type="ORF">F0919_00685</name>
</gene>
<evidence type="ECO:0000259" key="2">
    <source>
        <dbReference type="Pfam" id="PF04264"/>
    </source>
</evidence>
<dbReference type="SUPFAM" id="SSF101874">
    <property type="entry name" value="YceI-like"/>
    <property type="match status" value="1"/>
</dbReference>
<comment type="caution">
    <text evidence="3">The sequence shown here is derived from an EMBL/GenBank/DDBJ whole genome shotgun (WGS) entry which is preliminary data.</text>
</comment>
<feature type="signal peptide" evidence="1">
    <location>
        <begin position="1"/>
        <end position="20"/>
    </location>
</feature>
<evidence type="ECO:0000256" key="1">
    <source>
        <dbReference type="SAM" id="SignalP"/>
    </source>
</evidence>
<protein>
    <submittedName>
        <fullName evidence="3">YceI family protein</fullName>
    </submittedName>
</protein>
<dbReference type="RefSeq" id="WP_150030787.1">
    <property type="nucleotide sequence ID" value="NZ_VWSH01000001.1"/>
</dbReference>
<dbReference type="Gene3D" id="2.40.128.110">
    <property type="entry name" value="Lipid/polyisoprenoid-binding, YceI-like"/>
    <property type="match status" value="1"/>
</dbReference>
<sequence length="180" mass="19597">MRKIIILAGLVLSCSTSLFAQKIMTRTGKVSFFSSTSIENIEAFNNEVAAAYDVSKGDLVFQIAVKGFKFEKQLMQEHFNEDYMESSKFPKASFAGKIADYNKVDFKKNGSYKVVANGTMTIHGVNKSVSIPGTIDVKDGVATFKATFNVATADYNIKIPSIAEGKIAKSIAITVNAILK</sequence>
<feature type="chain" id="PRO_5024283324" evidence="1">
    <location>
        <begin position="21"/>
        <end position="180"/>
    </location>
</feature>
<evidence type="ECO:0000313" key="4">
    <source>
        <dbReference type="Proteomes" id="UP000323632"/>
    </source>
</evidence>
<dbReference type="PANTHER" id="PTHR34406">
    <property type="entry name" value="PROTEIN YCEI"/>
    <property type="match status" value="1"/>
</dbReference>
<keyword evidence="1" id="KW-0732">Signal</keyword>
<dbReference type="InterPro" id="IPR007372">
    <property type="entry name" value="Lipid/polyisoprenoid-bd_YceI"/>
</dbReference>
<proteinExistence type="predicted"/>
<evidence type="ECO:0000313" key="3">
    <source>
        <dbReference type="EMBL" id="KAA5536214.1"/>
    </source>
</evidence>